<dbReference type="EMBL" id="KZ993146">
    <property type="protein sequence ID" value="RKP05389.1"/>
    <property type="molecule type" value="Genomic_DNA"/>
</dbReference>
<evidence type="ECO:0000313" key="1">
    <source>
        <dbReference type="EMBL" id="RKP05389.1"/>
    </source>
</evidence>
<evidence type="ECO:0000313" key="2">
    <source>
        <dbReference type="Proteomes" id="UP000271241"/>
    </source>
</evidence>
<protein>
    <submittedName>
        <fullName evidence="1">Uncharacterized protein</fullName>
    </submittedName>
</protein>
<dbReference type="AlphaFoldDB" id="A0A4V1IVV6"/>
<keyword evidence="2" id="KW-1185">Reference proteome</keyword>
<reference evidence="2" key="1">
    <citation type="journal article" date="2018" name="Nat. Microbiol.">
        <title>Leveraging single-cell genomics to expand the fungal tree of life.</title>
        <authorList>
            <person name="Ahrendt S.R."/>
            <person name="Quandt C.A."/>
            <person name="Ciobanu D."/>
            <person name="Clum A."/>
            <person name="Salamov A."/>
            <person name="Andreopoulos B."/>
            <person name="Cheng J.F."/>
            <person name="Woyke T."/>
            <person name="Pelin A."/>
            <person name="Henrissat B."/>
            <person name="Reynolds N.K."/>
            <person name="Benny G.L."/>
            <person name="Smith M.E."/>
            <person name="James T.Y."/>
            <person name="Grigoriev I.V."/>
        </authorList>
    </citation>
    <scope>NUCLEOTIDE SEQUENCE [LARGE SCALE GENOMIC DNA]</scope>
    <source>
        <strain evidence="2">RSA 1356</strain>
    </source>
</reference>
<dbReference type="Proteomes" id="UP000271241">
    <property type="component" value="Unassembled WGS sequence"/>
</dbReference>
<name>A0A4V1IVV6_9FUNG</name>
<sequence>MRPVSLLGIATVAVLAGLAFTGSLATALAVPARPSPAGSSIPSLQAPRATPEDIAVLETLCNNHIRLSPQLAVVQPEGAHPVHVPGRHGQTTRIDFLNGDGNELVLRARILRNEVSGKIDGIDIIDFIRGVPKAGIVTSIQPVYIESSENAVAYWVRTARGRMYVDLEDASRASHSGVVLIPGRSAFTLDNMQSWNGLNVPVMDNSGVISS</sequence>
<accession>A0A4V1IVV6</accession>
<gene>
    <name evidence="1" type="ORF">THASP1DRAFT_32771</name>
</gene>
<proteinExistence type="predicted"/>
<organism evidence="1 2">
    <name type="scientific">Thamnocephalis sphaerospora</name>
    <dbReference type="NCBI Taxonomy" id="78915"/>
    <lineage>
        <taxon>Eukaryota</taxon>
        <taxon>Fungi</taxon>
        <taxon>Fungi incertae sedis</taxon>
        <taxon>Zoopagomycota</taxon>
        <taxon>Zoopagomycotina</taxon>
        <taxon>Zoopagomycetes</taxon>
        <taxon>Zoopagales</taxon>
        <taxon>Sigmoideomycetaceae</taxon>
        <taxon>Thamnocephalis</taxon>
    </lineage>
</organism>